<feature type="region of interest" description="Disordered" evidence="1">
    <location>
        <begin position="1"/>
        <end position="39"/>
    </location>
</feature>
<feature type="region of interest" description="Disordered" evidence="1">
    <location>
        <begin position="626"/>
        <end position="645"/>
    </location>
</feature>
<gene>
    <name evidence="2" type="ORF">GMOD_00005941</name>
</gene>
<dbReference type="OrthoDB" id="3791063at2759"/>
<evidence type="ECO:0000313" key="2">
    <source>
        <dbReference type="EMBL" id="RMZ71388.1"/>
    </source>
</evidence>
<name>A0A3M7MAC1_9PLEO</name>
<feature type="compositionally biased region" description="Basic and acidic residues" evidence="1">
    <location>
        <begin position="349"/>
        <end position="362"/>
    </location>
</feature>
<feature type="compositionally biased region" description="Basic residues" evidence="1">
    <location>
        <begin position="557"/>
        <end position="570"/>
    </location>
</feature>
<proteinExistence type="predicted"/>
<reference evidence="2 3" key="1">
    <citation type="journal article" date="2014" name="PLoS ONE">
        <title>De novo Genome Assembly of the Fungal Plant Pathogen Pyrenophora semeniperda.</title>
        <authorList>
            <person name="Soliai M.M."/>
            <person name="Meyer S.E."/>
            <person name="Udall J.A."/>
            <person name="Elzinga D.E."/>
            <person name="Hermansen R.A."/>
            <person name="Bodily P.M."/>
            <person name="Hart A.A."/>
            <person name="Coleman C.E."/>
        </authorList>
    </citation>
    <scope>NUCLEOTIDE SEQUENCE [LARGE SCALE GENOMIC DNA]</scope>
    <source>
        <strain evidence="2 3">CCB06</strain>
        <tissue evidence="2">Mycelium</tissue>
    </source>
</reference>
<feature type="compositionally biased region" description="Basic residues" evidence="1">
    <location>
        <begin position="406"/>
        <end position="418"/>
    </location>
</feature>
<accession>A0A3M7MAC1</accession>
<evidence type="ECO:0000256" key="1">
    <source>
        <dbReference type="SAM" id="MobiDB-lite"/>
    </source>
</evidence>
<feature type="compositionally biased region" description="Acidic residues" evidence="1">
    <location>
        <begin position="371"/>
        <end position="381"/>
    </location>
</feature>
<dbReference type="Proteomes" id="UP000265663">
    <property type="component" value="Unassembled WGS sequence"/>
</dbReference>
<feature type="compositionally biased region" description="Basic and acidic residues" evidence="1">
    <location>
        <begin position="508"/>
        <end position="521"/>
    </location>
</feature>
<feature type="region of interest" description="Disordered" evidence="1">
    <location>
        <begin position="241"/>
        <end position="451"/>
    </location>
</feature>
<organism evidence="2 3">
    <name type="scientific">Pyrenophora seminiperda CCB06</name>
    <dbReference type="NCBI Taxonomy" id="1302712"/>
    <lineage>
        <taxon>Eukaryota</taxon>
        <taxon>Fungi</taxon>
        <taxon>Dikarya</taxon>
        <taxon>Ascomycota</taxon>
        <taxon>Pezizomycotina</taxon>
        <taxon>Dothideomycetes</taxon>
        <taxon>Pleosporomycetidae</taxon>
        <taxon>Pleosporales</taxon>
        <taxon>Pleosporineae</taxon>
        <taxon>Pleosporaceae</taxon>
        <taxon>Pyrenophora</taxon>
    </lineage>
</organism>
<feature type="compositionally biased region" description="Polar residues" evidence="1">
    <location>
        <begin position="1"/>
        <end position="29"/>
    </location>
</feature>
<evidence type="ECO:0000313" key="3">
    <source>
        <dbReference type="Proteomes" id="UP000265663"/>
    </source>
</evidence>
<feature type="region of interest" description="Disordered" evidence="1">
    <location>
        <begin position="555"/>
        <end position="598"/>
    </location>
</feature>
<dbReference type="EMBL" id="KE747826">
    <property type="protein sequence ID" value="RMZ71388.1"/>
    <property type="molecule type" value="Genomic_DNA"/>
</dbReference>
<sequence>MNQQTGPPSQVQYQGQLHSQHQNVGQQRHATGGQHRISGQDFSKEFPMQQQAPIPNANHETHLASFTIGKPRNANSWEDAVPEQLPIALHELQNELHKFRRNHGNVKKLLNEIPSPNCRRIINELVADQNIELTKYNPSIQYRIASVVNKFQDVRRSLGRQLRQLVRVDIILETELSAFQGPLPVKGGAGGIDVGPQYFDKVKLAQQFQGQPSNLAQAMPQQQRMHPQNQKQPQYQAEYNMGPGQQFEQPRAQPHPNPGHAIAPPPPPPPLPPPPPEDSMSRPPKLANDPPPSHHGGPAMPEHHMQYSPQRLQGMSVPPAVSPMRVNMSMYPPKGEFGPTDDIINSRYRRSEKENQKGHQDASESSFDSDQSFEDDSEDSGLIDIEPGQRARGCTRHCQKVESRRGWSHSRSRSRSQARKVMYSEHSACKHRNSNTVDERHKKRHSISLSRTTSPELAQAKLSGHIAPNIHMYMNTAHAAEDRTRSGTISPSGLDSEKRGKAGKPHNTAHDMSREFSDSSWDRASGSTDSLNTCSVHTAEDSIFDKNIRHPSLLKHTQNHHRRKSSHATKKPQSLSHQPYPDHFDNDTGPRLVHWTRHPRDPVVDNHYQHSPKLLSHMQHRERTSYFEEPPLPPPIHNPPRSEGPPSLLRRNTTMPIATFPPYNNPFSQSYFPPPKPLLRSAKTDAPAIHDPRYNIPQQQQVEANTSERFDLRDLQHALDHMREQDKADWRRQKPRPRRDTVAAYYEHDEWYARGGSFCGGTTKGGI</sequence>
<feature type="compositionally biased region" description="Pro residues" evidence="1">
    <location>
        <begin position="253"/>
        <end position="277"/>
    </location>
</feature>
<dbReference type="AlphaFoldDB" id="A0A3M7MAC1"/>
<protein>
    <submittedName>
        <fullName evidence="2">Uncharacterized protein</fullName>
    </submittedName>
</protein>
<keyword evidence="3" id="KW-1185">Reference proteome</keyword>
<feature type="region of interest" description="Disordered" evidence="1">
    <location>
        <begin position="479"/>
        <end position="533"/>
    </location>
</feature>